<feature type="transmembrane region" description="Helical" evidence="10">
    <location>
        <begin position="2207"/>
        <end position="2230"/>
    </location>
</feature>
<comment type="subcellular location">
    <subcellularLocation>
        <location evidence="1">Endomembrane system</location>
        <topology evidence="1">Multi-pass membrane protein</topology>
    </subcellularLocation>
</comment>
<evidence type="ECO:0000259" key="11">
    <source>
        <dbReference type="PROSITE" id="PS50919"/>
    </source>
</evidence>
<evidence type="ECO:0000256" key="5">
    <source>
        <dbReference type="ARBA" id="ARBA00023065"/>
    </source>
</evidence>
<dbReference type="InterPro" id="IPR016093">
    <property type="entry name" value="MIR_motif"/>
</dbReference>
<feature type="transmembrane region" description="Helical" evidence="10">
    <location>
        <begin position="2267"/>
        <end position="2285"/>
    </location>
</feature>
<feature type="compositionally biased region" description="Basic and acidic residues" evidence="9">
    <location>
        <begin position="1099"/>
        <end position="1109"/>
    </location>
</feature>
<dbReference type="Pfam" id="PF02815">
    <property type="entry name" value="MIR"/>
    <property type="match status" value="1"/>
</dbReference>
<evidence type="ECO:0000256" key="10">
    <source>
        <dbReference type="SAM" id="Phobius"/>
    </source>
</evidence>
<dbReference type="GO" id="GO:0016020">
    <property type="term" value="C:membrane"/>
    <property type="evidence" value="ECO:0007669"/>
    <property type="project" value="InterPro"/>
</dbReference>
<dbReference type="Proteomes" id="UP000708208">
    <property type="component" value="Unassembled WGS sequence"/>
</dbReference>
<evidence type="ECO:0000256" key="3">
    <source>
        <dbReference type="ARBA" id="ARBA00022692"/>
    </source>
</evidence>
<evidence type="ECO:0000256" key="8">
    <source>
        <dbReference type="ARBA" id="ARBA00023303"/>
    </source>
</evidence>
<sequence>MDETEKMEAEVLRFGDVVSIFTQGKKNNNKNNTDSVEGFLSTLGSVDDRCVVCPTNENPSAPPNKFRDCLFKLVPAMRYSAQQQYTHASRTITTSRTDDEAVLLKSLQHAAELEKGQNVRATRDKCGLEILYENNVQLLHLKTHKYLTVNRRHPAKEDKLATQVYLDRHGNEDSWFQILPSYKHRALRDPVVANDEVILASANNTQLCLHLSEQPMCDDDDNNTTAAFEITSKNREISSPSKNDQFSCATSWRLILFLSYKENIPEILKGGDVVRIFHVHDERFLTLDQAQSNYDGEQPIYLRYTQRASATAAISSNALWEVEIRCKNPLRSGAGYWNSHYRFKHMATGKYMGIDISPFTDPAICNKLTDEELCPTIIPVSVSPEDTVAEFRFYPTSAGIADPVPESSFVRLRHALTGTWVSATKEWFDAHEVRPIKSKLVCKPTIKDTEVFQIIPVKPEEVRNLDFVNDVQKVLEDFHNKLRNGKVSSKDRRKVCNVLKEVIFFIPESDVNYSQLDPLDFVVKKVSRDHQKLLREQKILKLIFKILKEIMDKEGNVKVLFKDEHGTVKAKWKYPFRLCYRVIWLSQENYRKNQEDVATEFNLMQMQIGLDIQAEDTMTALVHNNKNLLEEHINKKEVGTFVDLLARNINKWDSRFLDHLSDLCISKKKGISSTQKHICDSIFSSEVAVLLEAQVNENHDPTLFMNDRQWSIPRLALKASLGFGDEAAILKYYCHQLDLYSNMCFGRNFQAIETISAKIDMDLLLTLMSSTSLPFELKISCSRLTRILYVDVKPQKEEKKVSLSREWWEVPEEMTADVYDRYCMKNNREKPTQVRKFSKVMSFIESYLKNVADYTVFSNVLQNKLTVEIIRLVKDFVRFGFYGINALKELRDNLLTILTSLSNEVLASNPQKEKLAAVSAIGVDGSKRDDINQAVLLEMKVIILEIYQIMHEVILDFRLTSLLSSFKKYTKSSHNTLSQMTADSFLEYFEKSLENSICTWNDESKYLKLLVYNLTYKHYTLIRNAMSLLMKTFNQRSLLFHALEKVQVMNKQEDIRVLQTIKSELDKISSAVKKAKMMNEWKLKNKQNRSMDEEEQPPEDFHPPLERSRTLLSRSSSTKQRILSHIDCQKVSEVRKQSAEMRCVLQKMKGLCEKKLSHGTVNNFQNQNLLRENRVEEVIIEVMKVLKDDEPLLEDISAFFQAYCRGNKENQTIMAKYIQSIMGVEVGEAKTIQCIYKDNIGLCASVKDGTIEKLVKKVFDKDSRRDSASQYLVALQEIICPKQRIVRKNQETVVYQLAIFHEELKKFLGFDLDESRSDHFPSEIEKFQFHIQLVKLLTYCTIGKNVYTESMCQTLLPLDIIVKVLCSEEYTLDVKEAYVAFLLHAFMVTEVDVKSVYTTNRMWTIFEKHFLVEIVNIANAPLEALLQGGGNAQRYVTGVGECREESVVGVIKIFFERLLNHAPGCVLGYEELFTGLLKAIYRLTQTKWIHPSKLYSVQKCLKVMVKVASSQCIHLPSYLTEDIKKNLTQFTTEVSKRAKWIYLTSKDGPKTWADENRQSLNEITLEIQQLVRKSKRQVLEMVRGETIVLTDVLFKVECLFPKSSKAYASCKDGKIIEKFISHAETLADQGESEICVQILNVLQDMLVLERRGINTERGSQIQKTTLEKYLKESKQSSSSSSKSRKAKDKNSALSSLDENGKGELHYYLDQLGASKLVVMLLTKPDLAPDVLQQAINLGISLLSGETVELQKSFYNHLSNCAKSSNFMKVLYDILREGGEDFRADAKTKISDIARGDSKSHLATSTLSRKSVVGDGYSILRTSKRMQDDMHNATQQMERELRQGLFHVRGNTEQGIKPGSSGVLLDDNENELKGIATTVLRKDGYAIPSLNPRKKLLESSLRFLQLLCENHNLEMQQFLREQGPNNKSHDLVSQTLVFLDCIFDSNTGSPGLIGLLVDERNITLINQILRTLTEFCQGPCFENQNALILHESNAIDIVTTFVAHDITPLSKRRMDLVMELKNHACKLVLSLMESPHGIEKFEKISKMNILNMIDMIGKAYSSDRDDYVFLLLGNGVGAKQVGHALYILCHQLKQHDKSVQAELDKALSKKSLYADAFSYYSERTAQIEIVRQGEEEYLERVVFPIPSKCGFLTKDTKEKVFRTTESDEKGSKVSNFFEQRDSLMYEMEWQQTLLNRQMLYNCSLYESFLGNLVFNMIVMINIAVALGYPFPKEDEDTINSGRTYHWGIIMGLLLFVCGQNQLRKPDTSSLQANISLIIVIIIALAGPQHTIKILGYTTILLKYLHIVSHQCKSGKFFRHRTKKEGVLDVKFLCQAVFFDTDFLYHALFGILCMCGKFVHEFFYSILLFDVAYQEETLMNVIRSVTRNGRSIILTAILGIILVYLFSIVGFIYFQDDFLVPVDLIGNENDTGVSDGGEEVKENVCDTLLMCIITTLNQGLRNGGGIGDVLRSPSKTEFSYAGRVLYDMLFYFVIIIIILNLIFGVIIDTFADLREEKQTQEETLKNTCFICGLNRSAFDNKSVTFEHHIKKEHNMWNYLYFMVHLKQKEPTEFTGSECYVSKQLKERDLDWFPRLRTSSLDTTDSDSDLDKLSSLLQEATNDFRNAFATLKSLEARAS</sequence>
<dbReference type="GO" id="GO:0005262">
    <property type="term" value="F:calcium channel activity"/>
    <property type="evidence" value="ECO:0007669"/>
    <property type="project" value="InterPro"/>
</dbReference>
<dbReference type="EMBL" id="CAJVCH010221311">
    <property type="protein sequence ID" value="CAG7731914.1"/>
    <property type="molecule type" value="Genomic_DNA"/>
</dbReference>
<name>A0A8J2P5M4_9HEXA</name>
<keyword evidence="13" id="KW-1185">Reference proteome</keyword>
<evidence type="ECO:0000313" key="13">
    <source>
        <dbReference type="Proteomes" id="UP000708208"/>
    </source>
</evidence>
<keyword evidence="5" id="KW-0406">Ion transport</keyword>
<dbReference type="Pfam" id="PF01365">
    <property type="entry name" value="RYDR_ITPR"/>
    <property type="match status" value="2"/>
</dbReference>
<evidence type="ECO:0000256" key="1">
    <source>
        <dbReference type="ARBA" id="ARBA00004127"/>
    </source>
</evidence>
<feature type="transmembrane region" description="Helical" evidence="10">
    <location>
        <begin position="2486"/>
        <end position="2505"/>
    </location>
</feature>
<evidence type="ECO:0000256" key="2">
    <source>
        <dbReference type="ARBA" id="ARBA00022448"/>
    </source>
</evidence>
<dbReference type="Pfam" id="PF08454">
    <property type="entry name" value="RIH_assoc"/>
    <property type="match status" value="1"/>
</dbReference>
<evidence type="ECO:0000256" key="4">
    <source>
        <dbReference type="ARBA" id="ARBA00022989"/>
    </source>
</evidence>
<dbReference type="OrthoDB" id="76898at2759"/>
<feature type="region of interest" description="Disordered" evidence="9">
    <location>
        <begin position="1082"/>
        <end position="1118"/>
    </location>
</feature>
<accession>A0A8J2P5M4</accession>
<keyword evidence="6 10" id="KW-0472">Membrane</keyword>
<keyword evidence="7" id="KW-1071">Ligand-gated ion channel</keyword>
<feature type="region of interest" description="Disordered" evidence="9">
    <location>
        <begin position="1672"/>
        <end position="1696"/>
    </location>
</feature>
<keyword evidence="8" id="KW-0407">Ion channel</keyword>
<feature type="domain" description="MIR" evidence="11">
    <location>
        <begin position="127"/>
        <end position="181"/>
    </location>
</feature>
<evidence type="ECO:0000313" key="12">
    <source>
        <dbReference type="EMBL" id="CAG7731914.1"/>
    </source>
</evidence>
<dbReference type="InterPro" id="IPR000699">
    <property type="entry name" value="RIH_dom"/>
</dbReference>
<keyword evidence="3 10" id="KW-0812">Transmembrane</keyword>
<feature type="domain" description="MIR" evidence="11">
    <location>
        <begin position="265"/>
        <end position="325"/>
    </location>
</feature>
<dbReference type="PANTHER" id="PTHR45816">
    <property type="entry name" value="MIR DOMAIN-CONTAINING PROTEIN"/>
    <property type="match status" value="1"/>
</dbReference>
<dbReference type="Pfam" id="PF00520">
    <property type="entry name" value="Ion_trans"/>
    <property type="match status" value="1"/>
</dbReference>
<proteinExistence type="predicted"/>
<dbReference type="PROSITE" id="PS50919">
    <property type="entry name" value="MIR"/>
    <property type="match status" value="2"/>
</dbReference>
<dbReference type="PANTHER" id="PTHR45816:SF4">
    <property type="entry name" value="RYR_IP3R HOMOLOGY ASSOCIATED DOMAIN-CONTAINING PROTEIN"/>
    <property type="match status" value="1"/>
</dbReference>
<comment type="caution">
    <text evidence="12">The sequence shown here is derived from an EMBL/GenBank/DDBJ whole genome shotgun (WGS) entry which is preliminary data.</text>
</comment>
<gene>
    <name evidence="12" type="ORF">AFUS01_LOCUS20469</name>
</gene>
<dbReference type="InterPro" id="IPR005821">
    <property type="entry name" value="Ion_trans_dom"/>
</dbReference>
<evidence type="ECO:0000256" key="9">
    <source>
        <dbReference type="SAM" id="MobiDB-lite"/>
    </source>
</evidence>
<feature type="transmembrane region" description="Helical" evidence="10">
    <location>
        <begin position="2390"/>
        <end position="2412"/>
    </location>
</feature>
<evidence type="ECO:0000256" key="6">
    <source>
        <dbReference type="ARBA" id="ARBA00023136"/>
    </source>
</evidence>
<dbReference type="InterPro" id="IPR013662">
    <property type="entry name" value="RIH_assoc-dom"/>
</dbReference>
<dbReference type="SMART" id="SM00472">
    <property type="entry name" value="MIR"/>
    <property type="match status" value="3"/>
</dbReference>
<protein>
    <recommendedName>
        <fullName evidence="11">MIR domain-containing protein</fullName>
    </recommendedName>
</protein>
<reference evidence="12" key="1">
    <citation type="submission" date="2021-06" db="EMBL/GenBank/DDBJ databases">
        <authorList>
            <person name="Hodson N. C."/>
            <person name="Mongue J. A."/>
            <person name="Jaron S. K."/>
        </authorList>
    </citation>
    <scope>NUCLEOTIDE SEQUENCE</scope>
</reference>
<dbReference type="InterPro" id="IPR015925">
    <property type="entry name" value="Ryanodine_IP3_receptor"/>
</dbReference>
<keyword evidence="4 10" id="KW-1133">Transmembrane helix</keyword>
<keyword evidence="2" id="KW-0813">Transport</keyword>
<dbReference type="Pfam" id="PF08709">
    <property type="entry name" value="Ins145_P3_rec"/>
    <property type="match status" value="1"/>
</dbReference>
<dbReference type="GO" id="GO:0012505">
    <property type="term" value="C:endomembrane system"/>
    <property type="evidence" value="ECO:0007669"/>
    <property type="project" value="UniProtKB-SubCell"/>
</dbReference>
<dbReference type="InterPro" id="IPR014821">
    <property type="entry name" value="Ins145_P3_rcpt"/>
</dbReference>
<evidence type="ECO:0000256" key="7">
    <source>
        <dbReference type="ARBA" id="ARBA00023286"/>
    </source>
</evidence>
<dbReference type="FunFam" id="1.10.287.70:FF:000024">
    <property type="entry name" value="Inositol 1,4,5-trisphosphate receptor type 3"/>
    <property type="match status" value="1"/>
</dbReference>
<organism evidence="12 13">
    <name type="scientific">Allacma fusca</name>
    <dbReference type="NCBI Taxonomy" id="39272"/>
    <lineage>
        <taxon>Eukaryota</taxon>
        <taxon>Metazoa</taxon>
        <taxon>Ecdysozoa</taxon>
        <taxon>Arthropoda</taxon>
        <taxon>Hexapoda</taxon>
        <taxon>Collembola</taxon>
        <taxon>Symphypleona</taxon>
        <taxon>Sminthuridae</taxon>
        <taxon>Allacma</taxon>
    </lineage>
</organism>